<name>A0A2M4DEA5_ANODA</name>
<dbReference type="EMBL" id="GGFL01011603">
    <property type="protein sequence ID" value="MBW75781.1"/>
    <property type="molecule type" value="Transcribed_RNA"/>
</dbReference>
<accession>A0A2M4DEA5</accession>
<sequence>MSLWIIRILLIPARLSTAVHIIYLQISVVHHMQQYLHRRPLHRRRQRPATTITIIINSSNSSSSSSSSSHKAVRVIIINTNQPSFAPKAKTGTGMMNTQTPLPARQHRREVPEAAVELDQETPRQQPDPVS</sequence>
<organism evidence="2">
    <name type="scientific">Anopheles darlingi</name>
    <name type="common">Mosquito</name>
    <dbReference type="NCBI Taxonomy" id="43151"/>
    <lineage>
        <taxon>Eukaryota</taxon>
        <taxon>Metazoa</taxon>
        <taxon>Ecdysozoa</taxon>
        <taxon>Arthropoda</taxon>
        <taxon>Hexapoda</taxon>
        <taxon>Insecta</taxon>
        <taxon>Pterygota</taxon>
        <taxon>Neoptera</taxon>
        <taxon>Endopterygota</taxon>
        <taxon>Diptera</taxon>
        <taxon>Nematocera</taxon>
        <taxon>Culicoidea</taxon>
        <taxon>Culicidae</taxon>
        <taxon>Anophelinae</taxon>
        <taxon>Anopheles</taxon>
    </lineage>
</organism>
<evidence type="ECO:0000256" key="1">
    <source>
        <dbReference type="SAM" id="MobiDB-lite"/>
    </source>
</evidence>
<proteinExistence type="predicted"/>
<dbReference type="AlphaFoldDB" id="A0A2M4DEA5"/>
<evidence type="ECO:0000313" key="2">
    <source>
        <dbReference type="EMBL" id="MBW75781.1"/>
    </source>
</evidence>
<protein>
    <submittedName>
        <fullName evidence="2">Putative secreted protein</fullName>
    </submittedName>
</protein>
<reference evidence="2" key="1">
    <citation type="submission" date="2018-01" db="EMBL/GenBank/DDBJ databases">
        <title>An insight into the sialome of Amazonian anophelines.</title>
        <authorList>
            <person name="Ribeiro J.M."/>
            <person name="Scarpassa V."/>
            <person name="Calvo E."/>
        </authorList>
    </citation>
    <scope>NUCLEOTIDE SEQUENCE</scope>
</reference>
<feature type="region of interest" description="Disordered" evidence="1">
    <location>
        <begin position="84"/>
        <end position="131"/>
    </location>
</feature>